<reference evidence="1 2" key="1">
    <citation type="submission" date="2015-06" db="EMBL/GenBank/DDBJ databases">
        <title>Comparative genomics of Burkholderia leaf nodule symbionts.</title>
        <authorList>
            <person name="Carlier A."/>
            <person name="Eberl L."/>
            <person name="Pinto-Carbo M."/>
        </authorList>
    </citation>
    <scope>NUCLEOTIDE SEQUENCE [LARGE SCALE GENOMIC DNA]</scope>
    <source>
        <strain evidence="1 2">UZHbot3</strain>
    </source>
</reference>
<protein>
    <submittedName>
        <fullName evidence="1">Uncharacterized protein</fullName>
    </submittedName>
</protein>
<proteinExistence type="predicted"/>
<name>A0ABR5HNU9_9BURK</name>
<accession>A0ABR5HNU9</accession>
<dbReference type="EMBL" id="LELG01000014">
    <property type="protein sequence ID" value="KMQ81067.1"/>
    <property type="molecule type" value="Genomic_DNA"/>
</dbReference>
<dbReference type="Proteomes" id="UP000242951">
    <property type="component" value="Unassembled WGS sequence"/>
</dbReference>
<sequence length="171" mass="19537">MVSPRTTTHIKMTYTSKLKDVFYPSNDREARVAHFRIALIEALIERETVVTAIICLQRDARSGPYMLSKAEELDVVLNRIIERELRGVRVDRIRLLVDHAGAVTEYPLDFNAADLKPRWSQKKPWLNETDVRSRNITAGSGRALFVDMDCGKLAEQWLLDALASQGDQRQI</sequence>
<evidence type="ECO:0000313" key="2">
    <source>
        <dbReference type="Proteomes" id="UP000242951"/>
    </source>
</evidence>
<evidence type="ECO:0000313" key="1">
    <source>
        <dbReference type="EMBL" id="KMQ81067.1"/>
    </source>
</evidence>
<comment type="caution">
    <text evidence="1">The sequence shown here is derived from an EMBL/GenBank/DDBJ whole genome shotgun (WGS) entry which is preliminary data.</text>
</comment>
<gene>
    <name evidence="1" type="ORF">BPMI_03215c</name>
</gene>
<organism evidence="1 2">
    <name type="scientific">Candidatus Burkholderia pumila</name>
    <dbReference type="NCBI Taxonomy" id="1090375"/>
    <lineage>
        <taxon>Bacteria</taxon>
        <taxon>Pseudomonadati</taxon>
        <taxon>Pseudomonadota</taxon>
        <taxon>Betaproteobacteria</taxon>
        <taxon>Burkholderiales</taxon>
        <taxon>Burkholderiaceae</taxon>
        <taxon>Burkholderia</taxon>
    </lineage>
</organism>
<keyword evidence="2" id="KW-1185">Reference proteome</keyword>